<dbReference type="PANTHER" id="PTHR13650:SF0">
    <property type="entry name" value="SPATACSIN"/>
    <property type="match status" value="1"/>
</dbReference>
<evidence type="ECO:0000313" key="3">
    <source>
        <dbReference type="Proteomes" id="UP000652761"/>
    </source>
</evidence>
<feature type="region of interest" description="Disordered" evidence="1">
    <location>
        <begin position="355"/>
        <end position="384"/>
    </location>
</feature>
<dbReference type="Proteomes" id="UP000652761">
    <property type="component" value="Unassembled WGS sequence"/>
</dbReference>
<dbReference type="EMBL" id="NMUH01002635">
    <property type="protein sequence ID" value="MQM01204.1"/>
    <property type="molecule type" value="Genomic_DNA"/>
</dbReference>
<evidence type="ECO:0008006" key="4">
    <source>
        <dbReference type="Google" id="ProtNLM"/>
    </source>
</evidence>
<reference evidence="2" key="1">
    <citation type="submission" date="2017-07" db="EMBL/GenBank/DDBJ databases">
        <title>Taro Niue Genome Assembly and Annotation.</title>
        <authorList>
            <person name="Atibalentja N."/>
            <person name="Keating K."/>
            <person name="Fields C.J."/>
        </authorList>
    </citation>
    <scope>NUCLEOTIDE SEQUENCE</scope>
    <source>
        <strain evidence="2">Niue_2</strain>
        <tissue evidence="2">Leaf</tissue>
    </source>
</reference>
<dbReference type="AlphaFoldDB" id="A0A843WAH0"/>
<keyword evidence="3" id="KW-1185">Reference proteome</keyword>
<feature type="non-terminal residue" evidence="2">
    <location>
        <position position="1"/>
    </location>
</feature>
<comment type="caution">
    <text evidence="2">The sequence shown here is derived from an EMBL/GenBank/DDBJ whole genome shotgun (WGS) entry which is preliminary data.</text>
</comment>
<sequence>VMPLAIMNFEDSSLVSTCAFFLELFGLSAGLLHIDIAALRRISSYYKSTKDNANYIHVVHKVAFHAVPHEGDLTTSLARALADDYLQLVDLDVFQQKDVPVEESKPPPRSLITVLQHLEKASLPSLSEGRTCGSWLKNGNGDGTEFRMQQKADSQNWSLVAAFCQMHHLPLSTKYLSLLAKDNDWVGFLTEGQLGGFPIDTVIQVADKEFSDPRLRMHILTVLRSMQSIRKRATSPTSSAPTRKSCEISSTENGSMPPVELFALVAECERQKNPGEALLVTAKDLSWSLLAMVASCFPDVSPLSCLTIWLEISAARETSSIKVNDISSQIARNTRAAVEANNALPVSSRDVTFHYNRRNPKRRRQMEPTSGDHSTASPSNAPSSSIYAKVTAAEITAAKRERCTAANEQPKIFSDPEEALLSLSNMVAVLCKQHSFLLLLRAFEMFLPSCSLLPFIRFLQAFSQMRLSEASAHLASFSARIKEEAYYLNLGASRDGQISTTWISSTAVKAADAVLSTCPSAYEKRCLLKLLAVADFGDGGTAATCFQRQYWKINLAEPLLRNDSDVCLGNETLDDISLLTTLVRNGRWEQAHSWAKQLESSGETWKSSAHHVTEMQAEAMVAEWKEFLWDVPDERAALWNHCQTLFIRHSFPALQAGKFFLKHAEAIEKEIPARELHELLLLSLQWLSGTMTQSNPVYPLHLLREIETRVWLLAVESEAQSTLDLDPSLSTHLKNPPGGDSTSIIEHTASIIAKMDNHINSVRTRTNDKNGTRESNQAYPRHIVSSDSIPPSTAGSSSRAKRRTKGSLQLRRTLIDNGDKNTEIDESSGPPNNMKVNGELFKQLPEENVKLETSFSGWEERVRPADLERAVLSLLEFGQIMAARQLQQKLSPTSVPSELIIIDAVLKLATFLTPSCNGEVPLSALDPELSSVIELNGIQCNDVHDLLQVLESMTTKCREGSGRGLCKRIVAVFRAARVLGLSFSEAFEKWPIEILQLLSLKAQDSLEEARLLGLLAAHRGGYMDSQKDEGPAPLLWRISDFLKWAELCPSEQEIGHALMRLVITGQEIPHACE</sequence>
<proteinExistence type="predicted"/>
<organism evidence="2 3">
    <name type="scientific">Colocasia esculenta</name>
    <name type="common">Wild taro</name>
    <name type="synonym">Arum esculentum</name>
    <dbReference type="NCBI Taxonomy" id="4460"/>
    <lineage>
        <taxon>Eukaryota</taxon>
        <taxon>Viridiplantae</taxon>
        <taxon>Streptophyta</taxon>
        <taxon>Embryophyta</taxon>
        <taxon>Tracheophyta</taxon>
        <taxon>Spermatophyta</taxon>
        <taxon>Magnoliopsida</taxon>
        <taxon>Liliopsida</taxon>
        <taxon>Araceae</taxon>
        <taxon>Aroideae</taxon>
        <taxon>Colocasieae</taxon>
        <taxon>Colocasia</taxon>
    </lineage>
</organism>
<gene>
    <name evidence="2" type="ORF">Taro_033949</name>
</gene>
<dbReference type="GO" id="GO:0005737">
    <property type="term" value="C:cytoplasm"/>
    <property type="evidence" value="ECO:0007669"/>
    <property type="project" value="TreeGrafter"/>
</dbReference>
<feature type="non-terminal residue" evidence="2">
    <location>
        <position position="1073"/>
    </location>
</feature>
<dbReference type="InterPro" id="IPR028103">
    <property type="entry name" value="Spatacsin"/>
</dbReference>
<feature type="compositionally biased region" description="Polar residues" evidence="1">
    <location>
        <begin position="785"/>
        <end position="798"/>
    </location>
</feature>
<dbReference type="PANTHER" id="PTHR13650">
    <property type="entry name" value="SPATACSIN"/>
    <property type="match status" value="1"/>
</dbReference>
<protein>
    <recommendedName>
        <fullName evidence="4">Spatacsin C-terminal domain-containing protein</fullName>
    </recommendedName>
</protein>
<feature type="region of interest" description="Disordered" evidence="1">
    <location>
        <begin position="231"/>
        <end position="252"/>
    </location>
</feature>
<feature type="compositionally biased region" description="Low complexity" evidence="1">
    <location>
        <begin position="374"/>
        <end position="384"/>
    </location>
</feature>
<accession>A0A843WAH0</accession>
<feature type="region of interest" description="Disordered" evidence="1">
    <location>
        <begin position="815"/>
        <end position="834"/>
    </location>
</feature>
<name>A0A843WAH0_COLES</name>
<feature type="compositionally biased region" description="Basic residues" evidence="1">
    <location>
        <begin position="355"/>
        <end position="364"/>
    </location>
</feature>
<evidence type="ECO:0000313" key="2">
    <source>
        <dbReference type="EMBL" id="MQM01204.1"/>
    </source>
</evidence>
<dbReference type="OrthoDB" id="2018754at2759"/>
<feature type="region of interest" description="Disordered" evidence="1">
    <location>
        <begin position="763"/>
        <end position="809"/>
    </location>
</feature>
<evidence type="ECO:0000256" key="1">
    <source>
        <dbReference type="SAM" id="MobiDB-lite"/>
    </source>
</evidence>